<dbReference type="InterPro" id="IPR004375">
    <property type="entry name" value="NanQ/TabA/YiaL"/>
</dbReference>
<dbReference type="AlphaFoldDB" id="A0A9Q7AMM2"/>
<dbReference type="GO" id="GO:0005829">
    <property type="term" value="C:cytosol"/>
    <property type="evidence" value="ECO:0007669"/>
    <property type="project" value="TreeGrafter"/>
</dbReference>
<dbReference type="RefSeq" id="WP_274373373.1">
    <property type="nucleotide sequence ID" value="NZ_CP072943.1"/>
</dbReference>
<dbReference type="SUPFAM" id="SSF51197">
    <property type="entry name" value="Clavaminate synthase-like"/>
    <property type="match status" value="1"/>
</dbReference>
<dbReference type="Proteomes" id="UP000671879">
    <property type="component" value="Chromosome"/>
</dbReference>
<protein>
    <submittedName>
        <fullName evidence="1">YhcH/YjgK/YiaL family protein</fullName>
    </submittedName>
</protein>
<gene>
    <name evidence="1" type="ORF">KAR29_12745</name>
</gene>
<accession>A0A9Q7AMM2</accession>
<dbReference type="Pfam" id="PF04074">
    <property type="entry name" value="DUF386"/>
    <property type="match status" value="1"/>
</dbReference>
<dbReference type="KEGG" id="aram:KAR29_12745"/>
<reference evidence="2" key="1">
    <citation type="submission" date="2021-04" db="EMBL/GenBank/DDBJ databases">
        <title>A novel Synergistetes isolate from a pyrite-forming mixed culture.</title>
        <authorList>
            <person name="Bunk B."/>
            <person name="Sproer C."/>
            <person name="Spring S."/>
            <person name="Pester M."/>
        </authorList>
    </citation>
    <scope>NUCLEOTIDE SEQUENCE [LARGE SCALE GENOMIC DNA]</scope>
    <source>
        <strain evidence="2">J.5.4.2-T.3.5.2</strain>
    </source>
</reference>
<dbReference type="InterPro" id="IPR037012">
    <property type="entry name" value="NanQ/TabA/YiaL_sf"/>
</dbReference>
<organism evidence="1 2">
    <name type="scientific">Aminithiophilus ramosus</name>
    <dbReference type="NCBI Taxonomy" id="3029084"/>
    <lineage>
        <taxon>Bacteria</taxon>
        <taxon>Thermotogati</taxon>
        <taxon>Synergistota</taxon>
        <taxon>Synergistia</taxon>
        <taxon>Synergistales</taxon>
        <taxon>Aminithiophilaceae</taxon>
        <taxon>Aminithiophilus</taxon>
    </lineage>
</organism>
<proteinExistence type="predicted"/>
<sequence length="158" mass="17581">MICGTLGRRRDDGLFLPEPLARALAFLDGDLSALPAGRHALEDEALYAVVAEAETGPFGGGEWESHRRYVDVQCLLEGEEWIGWAPDDGLSPRRDALDEEDCLYYDVPPSPTWIRLLPGRYAVFFPDDLHCPLRTASTPSPIRKIVVKIALSLFRGED</sequence>
<dbReference type="NCBIfam" id="TIGR00022">
    <property type="entry name" value="YhcH/YjgK/YiaL family protein"/>
    <property type="match status" value="1"/>
</dbReference>
<dbReference type="EMBL" id="CP072943">
    <property type="protein sequence ID" value="QTX32158.1"/>
    <property type="molecule type" value="Genomic_DNA"/>
</dbReference>
<dbReference type="PANTHER" id="PTHR34986:SF1">
    <property type="entry name" value="PROTEIN YIAL"/>
    <property type="match status" value="1"/>
</dbReference>
<name>A0A9Q7AMM2_9BACT</name>
<keyword evidence="2" id="KW-1185">Reference proteome</keyword>
<evidence type="ECO:0000313" key="2">
    <source>
        <dbReference type="Proteomes" id="UP000671879"/>
    </source>
</evidence>
<evidence type="ECO:0000313" key="1">
    <source>
        <dbReference type="EMBL" id="QTX32158.1"/>
    </source>
</evidence>
<dbReference type="PANTHER" id="PTHR34986">
    <property type="entry name" value="EVOLVED BETA-GALACTOSIDASE SUBUNIT BETA"/>
    <property type="match status" value="1"/>
</dbReference>
<dbReference type="Gene3D" id="2.60.120.370">
    <property type="entry name" value="YhcH/YjgK/YiaL"/>
    <property type="match status" value="1"/>
</dbReference>